<sequence length="96" mass="9909">MGRVSFGSMTEGIVWPAGLDTEASDIVFARGVPPGEPAVRMGAVWCGWGESAGWSFALEHGGFRGAARLGEISAGAAEAVRYTPSDGHRPWSTGSG</sequence>
<accession>A0A101T5N9</accession>
<comment type="caution">
    <text evidence="1">The sequence shown here is derived from an EMBL/GenBank/DDBJ whole genome shotgun (WGS) entry which is preliminary data.</text>
</comment>
<protein>
    <submittedName>
        <fullName evidence="1">Uncharacterized protein</fullName>
    </submittedName>
</protein>
<reference evidence="1 2" key="1">
    <citation type="submission" date="2015-10" db="EMBL/GenBank/DDBJ databases">
        <title>Draft genome sequence of Streptomyces griseoruber DSM 40281, type strain for the species Streptomyces griseoruber.</title>
        <authorList>
            <person name="Ruckert C."/>
            <person name="Winkler A."/>
            <person name="Kalinowski J."/>
            <person name="Kampfer P."/>
            <person name="Glaeser S."/>
        </authorList>
    </citation>
    <scope>NUCLEOTIDE SEQUENCE [LARGE SCALE GENOMIC DNA]</scope>
    <source>
        <strain evidence="1 2">DSM 40281</strain>
    </source>
</reference>
<dbReference type="AlphaFoldDB" id="A0A101T5N9"/>
<keyword evidence="2" id="KW-1185">Reference proteome</keyword>
<name>A0A101T5N9_9ACTN</name>
<proteinExistence type="predicted"/>
<gene>
    <name evidence="1" type="ORF">AQJ64_09015</name>
</gene>
<evidence type="ECO:0000313" key="1">
    <source>
        <dbReference type="EMBL" id="KUN86172.1"/>
    </source>
</evidence>
<dbReference type="EMBL" id="LMWW01000010">
    <property type="protein sequence ID" value="KUN86172.1"/>
    <property type="molecule type" value="Genomic_DNA"/>
</dbReference>
<dbReference type="Proteomes" id="UP000052982">
    <property type="component" value="Unassembled WGS sequence"/>
</dbReference>
<dbReference type="STRING" id="1943.AQJ64_09015"/>
<evidence type="ECO:0000313" key="2">
    <source>
        <dbReference type="Proteomes" id="UP000052982"/>
    </source>
</evidence>
<organism evidence="1 2">
    <name type="scientific">Streptomyces griseoruber</name>
    <dbReference type="NCBI Taxonomy" id="1943"/>
    <lineage>
        <taxon>Bacteria</taxon>
        <taxon>Bacillati</taxon>
        <taxon>Actinomycetota</taxon>
        <taxon>Actinomycetes</taxon>
        <taxon>Kitasatosporales</taxon>
        <taxon>Streptomycetaceae</taxon>
        <taxon>Streptomyces</taxon>
    </lineage>
</organism>